<evidence type="ECO:0000313" key="1">
    <source>
        <dbReference type="EMBL" id="CAD7623276.1"/>
    </source>
</evidence>
<dbReference type="PANTHER" id="PTHR31296">
    <property type="entry name" value="UPF0565 PROTEIN C2ORF69"/>
    <property type="match status" value="1"/>
</dbReference>
<dbReference type="PANTHER" id="PTHR31296:SF1">
    <property type="entry name" value="MITOCHONDRIAL PROTEIN C2ORF69"/>
    <property type="match status" value="1"/>
</dbReference>
<proteinExistence type="predicted"/>
<reference evidence="1" key="1">
    <citation type="submission" date="2020-11" db="EMBL/GenBank/DDBJ databases">
        <authorList>
            <person name="Tran Van P."/>
        </authorList>
    </citation>
    <scope>NUCLEOTIDE SEQUENCE</scope>
</reference>
<keyword evidence="2" id="KW-1185">Reference proteome</keyword>
<dbReference type="Proteomes" id="UP000759131">
    <property type="component" value="Unassembled WGS sequence"/>
</dbReference>
<dbReference type="OrthoDB" id="419333at2759"/>
<sequence length="399" mass="44665">MQTQRLLTRVEGLSNRFNDVIYKSPQHLTPNATNGHIVCYFGGDVQDLRHHMVDNTTGEDRSHLLAYCLESVTSIISDKFTASHVFAIRANRFHNKTYAVYDNFVVSDVFGSPKHEFSKQALTHLRLLLLNCFNQLDLNLDFKGDHKLAVIGFSKGCVVLNQLLYSFYVSLDDTELKDLISRIECMYWCDGGHSGSAQTWVTCQPVLNHFATLGIGVHINVSPYQVLCPFRPWVRLLLFYKKFSEDLLINESNIVYIKLFHAFNQNLNYESRALITINGLNNSPLIRQEPLSIESIAALKQSSSEGSNYYLKAVAIKSLENENSVKSSTTFISACSLYESSLSDILVVTLDPNGQFLSLSASTLNPQCVSSVKSSLATKLTNFNTTVVVMPTVVSNGYI</sequence>
<accession>A0A7R9KI30</accession>
<dbReference type="CDD" id="cd22209">
    <property type="entry name" value="EMC10"/>
    <property type="match status" value="1"/>
</dbReference>
<dbReference type="InterPro" id="IPR018881">
    <property type="entry name" value="C2orf69_mit"/>
</dbReference>
<dbReference type="GO" id="GO:0005739">
    <property type="term" value="C:mitochondrion"/>
    <property type="evidence" value="ECO:0007669"/>
    <property type="project" value="TreeGrafter"/>
</dbReference>
<evidence type="ECO:0000313" key="2">
    <source>
        <dbReference type="Proteomes" id="UP000759131"/>
    </source>
</evidence>
<dbReference type="EMBL" id="CAJPIZ010001565">
    <property type="protein sequence ID" value="CAG2103706.1"/>
    <property type="molecule type" value="Genomic_DNA"/>
</dbReference>
<gene>
    <name evidence="1" type="ORF">OSB1V03_LOCUS3733</name>
</gene>
<dbReference type="Pfam" id="PF10561">
    <property type="entry name" value="C2orf69"/>
    <property type="match status" value="2"/>
</dbReference>
<protein>
    <submittedName>
        <fullName evidence="1">Uncharacterized protein</fullName>
    </submittedName>
</protein>
<dbReference type="EMBL" id="OC856140">
    <property type="protein sequence ID" value="CAD7623276.1"/>
    <property type="molecule type" value="Genomic_DNA"/>
</dbReference>
<dbReference type="AlphaFoldDB" id="A0A7R9KI30"/>
<name>A0A7R9KI30_9ACAR</name>
<organism evidence="1">
    <name type="scientific">Medioppia subpectinata</name>
    <dbReference type="NCBI Taxonomy" id="1979941"/>
    <lineage>
        <taxon>Eukaryota</taxon>
        <taxon>Metazoa</taxon>
        <taxon>Ecdysozoa</taxon>
        <taxon>Arthropoda</taxon>
        <taxon>Chelicerata</taxon>
        <taxon>Arachnida</taxon>
        <taxon>Acari</taxon>
        <taxon>Acariformes</taxon>
        <taxon>Sarcoptiformes</taxon>
        <taxon>Oribatida</taxon>
        <taxon>Brachypylina</taxon>
        <taxon>Oppioidea</taxon>
        <taxon>Oppiidae</taxon>
        <taxon>Medioppia</taxon>
    </lineage>
</organism>